<comment type="caution">
    <text evidence="2">The sequence shown here is derived from an EMBL/GenBank/DDBJ whole genome shotgun (WGS) entry which is preliminary data.</text>
</comment>
<proteinExistence type="predicted"/>
<keyword evidence="3" id="KW-1185">Reference proteome</keyword>
<dbReference type="EMBL" id="LGRX02029964">
    <property type="protein sequence ID" value="KAK3246305.1"/>
    <property type="molecule type" value="Genomic_DNA"/>
</dbReference>
<evidence type="ECO:0000313" key="3">
    <source>
        <dbReference type="Proteomes" id="UP001190700"/>
    </source>
</evidence>
<gene>
    <name evidence="2" type="ORF">CYMTET_44154</name>
</gene>
<evidence type="ECO:0000313" key="2">
    <source>
        <dbReference type="EMBL" id="KAK3246305.1"/>
    </source>
</evidence>
<name>A0AAE0C2G9_9CHLO</name>
<feature type="region of interest" description="Disordered" evidence="1">
    <location>
        <begin position="637"/>
        <end position="689"/>
    </location>
</feature>
<evidence type="ECO:0000256" key="1">
    <source>
        <dbReference type="SAM" id="MobiDB-lite"/>
    </source>
</evidence>
<sequence>MPARDRFANTCLQPLCFGSRSRRASLPVLRSYVPKFNELNDRVAKLYDEDKEKCIAKEIRTDVLGGKNVRFRAKDSDKARIGDLIRRLRSEFEKARLGVHVFDFNDSTVRVHPAVNTFLYDVVSLVVEPASLAALARGQRCFEHYTALRYPAEVDPQPILEEEHRRVAENDSDDWTPTTDSRRWNMFRALDRKFYKTTIDKYLVPETLAAVPLRDLIFEIVEGMIRQLVQQNVVANKRIADLEAVVHGRTEESEQEAAAAAAAAEAESAAEAAIATAFLEVEYEMSDTYESSSSSSWKRYLTSYTGAKDEDRAEFIQNLARAVEELCRTHEASVRAKLKSFTGQSLSQEKRAWIRNSWPDYQAIWDLLPSLMLGKDGVMVTTVAFSWLMESYEKDGVVASNMWRILKNMEQHGPMKGGIPCGKPPFHERAPGTTWSVAKIYDPDDRDGEVSDEYLTEGTSVRGLTGPDGGEESMYYWALRLFVAELDAKFMLKGDKEKKDLLTSRVQLAGEDGLTFMKACHRRESMVHTGREDVTKDMIRQHIEECVDNLRIKVYRTTVKEQLRAQHPPPKPVTWKDLEEIIEVQDNLMNDNSQWILAWRQDISRRVISPYACWEAKQNGVDLVLLNNQNKKHALVKAGAGSVGDQAPEEKKKQPETSGKGKWEAAAGERQKDYSKTPPPTTTPPKGGQKGTDIYCQYCYGGRQHASNPADCWTGSPTATVPKDFHTSRLASSKFYEAQNARMRLYNIRYRFPKKQQGVTVAEWRKIPDAEKDALVKDFSGKTREAETTRTVNLAEERNAMESHLSNSGGSVSGSVTGSVHTQAFSDDECDLECQTRSFAAERPVYTIQDTLEDLVVPRQCLSAEVTGVDSCRDEPGPKSSSEVCLDGLDCGAAAADSMSLDAKACAEGVGHYAAVAVALGNTQMMQSFPVKTPAEFDEEARVPRAPAAEPMDRKLYLLHSHLKSAVQTLNRLTAHLSVKGLVSIPSNIQTLLAVDEAEKLLTEKVVADVATLHEPDDKAEKLLATKRVADAAMLREFDDDGESLVENNEEVPDLCSDGEEDDDIPLDEMAEGVVDSLYRAAAACVNRGYGVHVSGNVRDIRAGSIQAQTYELLKKRMESSLSEEMLSGMAQVQPVCKLVNQSLAQGLALVALEGGLMVYKAILMDTGANCNIIAIKRVKELGLAIYEVEAGSKVARCDGTSTAFKQYCYVDVILAAGTPHMTLHRLHAFISYSETTYNFLIGTGPLKNALRVTIDLYRGLAVSEAPAMLLGMDEKVTLPLIECKVPDSHRRRRNADPRVCLTSEIFDRGGMEHGYAAERAEWVDHETSVEQDDQYFDC</sequence>
<reference evidence="2 3" key="1">
    <citation type="journal article" date="2015" name="Genome Biol. Evol.">
        <title>Comparative Genomics of a Bacterivorous Green Alga Reveals Evolutionary Causalities and Consequences of Phago-Mixotrophic Mode of Nutrition.</title>
        <authorList>
            <person name="Burns J.A."/>
            <person name="Paasch A."/>
            <person name="Narechania A."/>
            <person name="Kim E."/>
        </authorList>
    </citation>
    <scope>NUCLEOTIDE SEQUENCE [LARGE SCALE GENOMIC DNA]</scope>
    <source>
        <strain evidence="2 3">PLY_AMNH</strain>
    </source>
</reference>
<dbReference type="Proteomes" id="UP001190700">
    <property type="component" value="Unassembled WGS sequence"/>
</dbReference>
<feature type="compositionally biased region" description="Basic and acidic residues" evidence="1">
    <location>
        <begin position="648"/>
        <end position="675"/>
    </location>
</feature>
<protein>
    <submittedName>
        <fullName evidence="2">Uncharacterized protein</fullName>
    </submittedName>
</protein>
<organism evidence="2 3">
    <name type="scientific">Cymbomonas tetramitiformis</name>
    <dbReference type="NCBI Taxonomy" id="36881"/>
    <lineage>
        <taxon>Eukaryota</taxon>
        <taxon>Viridiplantae</taxon>
        <taxon>Chlorophyta</taxon>
        <taxon>Pyramimonadophyceae</taxon>
        <taxon>Pyramimonadales</taxon>
        <taxon>Pyramimonadaceae</taxon>
        <taxon>Cymbomonas</taxon>
    </lineage>
</organism>
<accession>A0AAE0C2G9</accession>